<dbReference type="RefSeq" id="WP_085806137.1">
    <property type="nucleotide sequence ID" value="NZ_FWFX01000007.1"/>
</dbReference>
<evidence type="ECO:0000313" key="5">
    <source>
        <dbReference type="Proteomes" id="UP000193061"/>
    </source>
</evidence>
<dbReference type="GO" id="GO:0005524">
    <property type="term" value="F:ATP binding"/>
    <property type="evidence" value="ECO:0007669"/>
    <property type="project" value="UniProtKB-UniRule"/>
</dbReference>
<dbReference type="Proteomes" id="UP000193061">
    <property type="component" value="Unassembled WGS sequence"/>
</dbReference>
<dbReference type="OrthoDB" id="9763949at2"/>
<comment type="pathway">
    <text evidence="2">Amino-sugar metabolism; 1,6-anhydro-N-acetylmuramate degradation.</text>
</comment>
<keyword evidence="5" id="KW-1185">Reference proteome</keyword>
<sequence>MMKAGPIWALGAMSGTSLDGVDAAMVQTDGEKIYAFGDSGYRAYSEAEQLVLRSALGKWHDDDCSEALQVIQQAHAGHLSSFGDADLVGFHGQTLAHDPHGRGTHQIGDGAALANDLACPVVWDFRTADVQLGGEGAPLAPFYHFACAKWIGAERPIAFLNLGGVGNLTWIDPQQGKPDDPGALLAFDTGPANAPINDMMMQRLGRAYDQDGALATQGGVAVDAVEQFLMHPYFDRPAPKSLDRDEFVDVLELVAGLSDADAAATLTMMSAAAVARGLKRCPSTPGRVLVTGGGRKNPVMMHMLNGVLDTQVDPVEAVGLDGDMLEAQAFAHLAVRVQRGLPTSGPGTTGVRAAVSGGTISKPAGKGAN</sequence>
<keyword evidence="2 4" id="KW-0418">Kinase</keyword>
<organism evidence="4 5">
    <name type="scientific">Roseovarius albus</name>
    <dbReference type="NCBI Taxonomy" id="1247867"/>
    <lineage>
        <taxon>Bacteria</taxon>
        <taxon>Pseudomonadati</taxon>
        <taxon>Pseudomonadota</taxon>
        <taxon>Alphaproteobacteria</taxon>
        <taxon>Rhodobacterales</taxon>
        <taxon>Roseobacteraceae</taxon>
        <taxon>Roseovarius</taxon>
    </lineage>
</organism>
<evidence type="ECO:0000313" key="4">
    <source>
        <dbReference type="EMBL" id="SLN50540.1"/>
    </source>
</evidence>
<accession>A0A1X6ZFU1</accession>
<proteinExistence type="inferred from homology"/>
<protein>
    <recommendedName>
        <fullName evidence="2">Anhydro-N-acetylmuramic acid kinase</fullName>
        <ecNumber evidence="2">2.7.1.170</ecNumber>
    </recommendedName>
    <alternativeName>
        <fullName evidence="2">AnhMurNAc kinase</fullName>
    </alternativeName>
</protein>
<dbReference type="GO" id="GO:0016301">
    <property type="term" value="F:kinase activity"/>
    <property type="evidence" value="ECO:0007669"/>
    <property type="project" value="UniProtKB-KW"/>
</dbReference>
<dbReference type="InterPro" id="IPR005338">
    <property type="entry name" value="Anhydro_N_Ac-Mur_kinase"/>
</dbReference>
<dbReference type="GO" id="GO:0097175">
    <property type="term" value="P:1,6-anhydro-N-acetyl-beta-muramic acid catabolic process"/>
    <property type="evidence" value="ECO:0007669"/>
    <property type="project" value="UniProtKB-UniRule"/>
</dbReference>
<dbReference type="Gene3D" id="3.30.420.40">
    <property type="match status" value="2"/>
</dbReference>
<feature type="binding site" evidence="2">
    <location>
        <begin position="15"/>
        <end position="22"/>
    </location>
    <ligand>
        <name>ATP</name>
        <dbReference type="ChEBI" id="CHEBI:30616"/>
    </ligand>
</feature>
<evidence type="ECO:0000256" key="2">
    <source>
        <dbReference type="HAMAP-Rule" id="MF_01270"/>
    </source>
</evidence>
<name>A0A1X6ZFU1_9RHOB</name>
<dbReference type="GO" id="GO:0009254">
    <property type="term" value="P:peptidoglycan turnover"/>
    <property type="evidence" value="ECO:0007669"/>
    <property type="project" value="UniProtKB-UniRule"/>
</dbReference>
<dbReference type="EC" id="2.7.1.170" evidence="2"/>
<comment type="pathway">
    <text evidence="2">Cell wall biogenesis; peptidoglycan recycling.</text>
</comment>
<comment type="function">
    <text evidence="2">Catalyzes the specific phosphorylation of 1,6-anhydro-N-acetylmuramic acid (anhMurNAc) with the simultaneous cleavage of the 1,6-anhydro ring, generating MurNAc-6-P. Is required for the utilization of anhMurNAc either imported from the medium or derived from its own cell wall murein, and thus plays a role in cell wall recycling.</text>
</comment>
<dbReference type="HAMAP" id="MF_01270">
    <property type="entry name" value="AnhMurNAc_kinase"/>
    <property type="match status" value="1"/>
</dbReference>
<keyword evidence="2 4" id="KW-0808">Transferase</keyword>
<dbReference type="PANTHER" id="PTHR30605:SF0">
    <property type="entry name" value="ANHYDRO-N-ACETYLMURAMIC ACID KINASE"/>
    <property type="match status" value="1"/>
</dbReference>
<dbReference type="PANTHER" id="PTHR30605">
    <property type="entry name" value="ANHYDRO-N-ACETYLMURAMIC ACID KINASE"/>
    <property type="match status" value="1"/>
</dbReference>
<dbReference type="AlphaFoldDB" id="A0A1X6ZFU1"/>
<evidence type="ECO:0000256" key="1">
    <source>
        <dbReference type="ARBA" id="ARBA00023277"/>
    </source>
</evidence>
<keyword evidence="2" id="KW-0067">ATP-binding</keyword>
<gene>
    <name evidence="2 4" type="primary">anmK</name>
    <name evidence="4" type="ORF">ROA7450_02508</name>
</gene>
<reference evidence="4 5" key="1">
    <citation type="submission" date="2017-03" db="EMBL/GenBank/DDBJ databases">
        <authorList>
            <person name="Afonso C.L."/>
            <person name="Miller P.J."/>
            <person name="Scott M.A."/>
            <person name="Spackman E."/>
            <person name="Goraichik I."/>
            <person name="Dimitrov K.M."/>
            <person name="Suarez D.L."/>
            <person name="Swayne D.E."/>
        </authorList>
    </citation>
    <scope>NUCLEOTIDE SEQUENCE [LARGE SCALE GENOMIC DNA]</scope>
    <source>
        <strain evidence="4 5">CECT 7450</strain>
    </source>
</reference>
<dbReference type="UniPathway" id="UPA00544"/>
<dbReference type="UniPathway" id="UPA00343"/>
<comment type="catalytic activity">
    <reaction evidence="2">
        <text>1,6-anhydro-N-acetyl-beta-muramate + ATP + H2O = N-acetyl-D-muramate 6-phosphate + ADP + H(+)</text>
        <dbReference type="Rhea" id="RHEA:24952"/>
        <dbReference type="ChEBI" id="CHEBI:15377"/>
        <dbReference type="ChEBI" id="CHEBI:15378"/>
        <dbReference type="ChEBI" id="CHEBI:30616"/>
        <dbReference type="ChEBI" id="CHEBI:58690"/>
        <dbReference type="ChEBI" id="CHEBI:58722"/>
        <dbReference type="ChEBI" id="CHEBI:456216"/>
        <dbReference type="EC" id="2.7.1.170"/>
    </reaction>
</comment>
<evidence type="ECO:0000256" key="3">
    <source>
        <dbReference type="SAM" id="MobiDB-lite"/>
    </source>
</evidence>
<dbReference type="EMBL" id="FWFX01000007">
    <property type="protein sequence ID" value="SLN50540.1"/>
    <property type="molecule type" value="Genomic_DNA"/>
</dbReference>
<dbReference type="GO" id="GO:0016773">
    <property type="term" value="F:phosphotransferase activity, alcohol group as acceptor"/>
    <property type="evidence" value="ECO:0007669"/>
    <property type="project" value="UniProtKB-UniRule"/>
</dbReference>
<dbReference type="InterPro" id="IPR043129">
    <property type="entry name" value="ATPase_NBD"/>
</dbReference>
<dbReference type="GO" id="GO:0006040">
    <property type="term" value="P:amino sugar metabolic process"/>
    <property type="evidence" value="ECO:0007669"/>
    <property type="project" value="InterPro"/>
</dbReference>
<comment type="similarity">
    <text evidence="2">Belongs to the anhydro-N-acetylmuramic acid kinase family.</text>
</comment>
<dbReference type="Pfam" id="PF03702">
    <property type="entry name" value="AnmK"/>
    <property type="match status" value="1"/>
</dbReference>
<feature type="region of interest" description="Disordered" evidence="3">
    <location>
        <begin position="344"/>
        <end position="369"/>
    </location>
</feature>
<keyword evidence="1 2" id="KW-0119">Carbohydrate metabolism</keyword>
<dbReference type="NCBIfam" id="NF007141">
    <property type="entry name" value="PRK09585.1-5"/>
    <property type="match status" value="1"/>
</dbReference>
<keyword evidence="2" id="KW-0547">Nucleotide-binding</keyword>
<dbReference type="SUPFAM" id="SSF53067">
    <property type="entry name" value="Actin-like ATPase domain"/>
    <property type="match status" value="1"/>
</dbReference>